<proteinExistence type="predicted"/>
<feature type="compositionally biased region" description="Basic and acidic residues" evidence="1">
    <location>
        <begin position="624"/>
        <end position="636"/>
    </location>
</feature>
<feature type="region of interest" description="Disordered" evidence="1">
    <location>
        <begin position="427"/>
        <end position="988"/>
    </location>
</feature>
<feature type="compositionally biased region" description="Polar residues" evidence="1">
    <location>
        <begin position="550"/>
        <end position="568"/>
    </location>
</feature>
<evidence type="ECO:0000313" key="2">
    <source>
        <dbReference type="EMBL" id="KAJ4344521.1"/>
    </source>
</evidence>
<feature type="compositionally biased region" description="Low complexity" evidence="1">
    <location>
        <begin position="957"/>
        <end position="968"/>
    </location>
</feature>
<gene>
    <name evidence="2" type="ORF">N0V89_012264</name>
</gene>
<comment type="caution">
    <text evidence="2">The sequence shown here is derived from an EMBL/GenBank/DDBJ whole genome shotgun (WGS) entry which is preliminary data.</text>
</comment>
<feature type="compositionally biased region" description="Low complexity" evidence="1">
    <location>
        <begin position="641"/>
        <end position="650"/>
    </location>
</feature>
<evidence type="ECO:0000256" key="1">
    <source>
        <dbReference type="SAM" id="MobiDB-lite"/>
    </source>
</evidence>
<dbReference type="Proteomes" id="UP001140513">
    <property type="component" value="Unassembled WGS sequence"/>
</dbReference>
<dbReference type="GeneID" id="80915794"/>
<dbReference type="RefSeq" id="XP_056064973.1">
    <property type="nucleotide sequence ID" value="XM_056220986.1"/>
</dbReference>
<keyword evidence="3" id="KW-1185">Reference proteome</keyword>
<feature type="compositionally biased region" description="Basic residues" evidence="1">
    <location>
        <begin position="503"/>
        <end position="517"/>
    </location>
</feature>
<protein>
    <submittedName>
        <fullName evidence="2">Uncharacterized protein</fullName>
    </submittedName>
</protein>
<dbReference type="EMBL" id="JAPEUX010000010">
    <property type="protein sequence ID" value="KAJ4344521.1"/>
    <property type="molecule type" value="Genomic_DNA"/>
</dbReference>
<feature type="compositionally biased region" description="Polar residues" evidence="1">
    <location>
        <begin position="749"/>
        <end position="761"/>
    </location>
</feature>
<feature type="compositionally biased region" description="Polar residues" evidence="1">
    <location>
        <begin position="294"/>
        <end position="304"/>
    </location>
</feature>
<organism evidence="2 3">
    <name type="scientific">Didymosphaeria variabile</name>
    <dbReference type="NCBI Taxonomy" id="1932322"/>
    <lineage>
        <taxon>Eukaryota</taxon>
        <taxon>Fungi</taxon>
        <taxon>Dikarya</taxon>
        <taxon>Ascomycota</taxon>
        <taxon>Pezizomycotina</taxon>
        <taxon>Dothideomycetes</taxon>
        <taxon>Pleosporomycetidae</taxon>
        <taxon>Pleosporales</taxon>
        <taxon>Massarineae</taxon>
        <taxon>Didymosphaeriaceae</taxon>
        <taxon>Didymosphaeria</taxon>
    </lineage>
</organism>
<sequence>MSQSLENVLIDPDDNAACHALHALLSTERFTKSPALPATAKAYLDAFCDETRPIIRRRWTGLILARLLESCLGVARHLRRHPEDLVRIGAVILGLNEAEETKIVAGLILRAGLSQGIKFSDFWSERKVHATATLFPKNADTSWMKSFQDYMDTLSGLSLGNSSPQLVLLYPVALHAADGFRWSAAIGNVPILLIESQTLTMITPASALHDIKFVYIPLQSVKNVRCQPSSPYDSQGGVAPAAPWAVVLEFLSGSTPYQVNCSEHSGRDFTIVMETSADAKECMRCINDMLRPEGSSSDVTNASSPAFDGDSSEEKVINNNTPAVSQGGIIKFDRSQRKGSIIKGSQLMDQAAPEAAHGSHTGSIEAKRGALPEVKKSLRASGVKSVLDATNTDFEFPDLSPSIERPAKAKIEKLNASRDGLVTAQISATKSTENKVKASKPVHKQAGRRRESDVFSVPQERQDMEGAHRGTKRTRAMAMTYKEDTSSEENSSDSEFTDSERTKRPRTRPVKATRKKERLASSPTKSNTTSRRPRQSKASTRPLQPLKGSLLSNLQRTTSANEGQNLKSYKTRSEARNAQKPTAAAPTKHKPEAASAPRQEDPSSEAHILGRLNDSESDGEPGDIDLHSSKIDDGVASRKWTSGSSTPSTPHSKRATPDHDGMETNAELGEVLSMSVKPPLTVAPARVLEDPSSPCDSRADRSMQAPPKPVVEEAIPITSPRATQRSVRSQRQFDERQTPIHQLGKRSHSGLSANLEILSSNSKPTPASPRAPSTAISGHADRHQVNLEQAHGEYKIEKSDPFQLNRRKVNSFTRRLTESRDVSLDAEPAEGKSQDHPIELGDSPSSSSSEALPPIQLSPVTTNDHTGITQPVELLQVRAPELTRRSRSRTVEPLTAIVPPADASRHQRGHQNHEGEDKARFDDDAEMEGDTLVEFEEPQQAQDEVSHLRSSPPPMDHSPSSHSSTSAEPEPKTDPHVPTSEAEEMEWEAHLRPHQRDVKDQLFRVSNRVLQHIVSNESAVSDIADTYTRDGQQSLDLLFESHQQEFDAMHKDVMQKKAKLSKATEKVLSKLRKERKQVEDDDE</sequence>
<feature type="compositionally biased region" description="Polar residues" evidence="1">
    <location>
        <begin position="521"/>
        <end position="542"/>
    </location>
</feature>
<dbReference type="AlphaFoldDB" id="A0A9W9C586"/>
<feature type="region of interest" description="Disordered" evidence="1">
    <location>
        <begin position="1059"/>
        <end position="1083"/>
    </location>
</feature>
<feature type="compositionally biased region" description="Acidic residues" evidence="1">
    <location>
        <begin position="923"/>
        <end position="937"/>
    </location>
</feature>
<feature type="region of interest" description="Disordered" evidence="1">
    <location>
        <begin position="293"/>
        <end position="320"/>
    </location>
</feature>
<feature type="compositionally biased region" description="Polar residues" evidence="1">
    <location>
        <begin position="858"/>
        <end position="869"/>
    </location>
</feature>
<feature type="compositionally biased region" description="Basic and acidic residues" evidence="1">
    <location>
        <begin position="779"/>
        <end position="800"/>
    </location>
</feature>
<feature type="compositionally biased region" description="Acidic residues" evidence="1">
    <location>
        <begin position="486"/>
        <end position="497"/>
    </location>
</feature>
<feature type="compositionally biased region" description="Low complexity" evidence="1">
    <location>
        <begin position="762"/>
        <end position="777"/>
    </location>
</feature>
<feature type="compositionally biased region" description="Basic residues" evidence="1">
    <location>
        <begin position="437"/>
        <end position="447"/>
    </location>
</feature>
<name>A0A9W9C586_9PLEO</name>
<feature type="compositionally biased region" description="Basic and acidic residues" evidence="1">
    <location>
        <begin position="911"/>
        <end position="922"/>
    </location>
</feature>
<reference evidence="2" key="1">
    <citation type="submission" date="2022-10" db="EMBL/GenBank/DDBJ databases">
        <title>Tapping the CABI collections for fungal endophytes: first genome assemblies for Collariella, Neodidymelliopsis, Ascochyta clinopodiicola, Didymella pomorum, Didymosphaeria variabile, Neocosmospora piperis and Neocucurbitaria cava.</title>
        <authorList>
            <person name="Hill R."/>
        </authorList>
    </citation>
    <scope>NUCLEOTIDE SEQUENCE</scope>
    <source>
        <strain evidence="2">IMI 356815</strain>
    </source>
</reference>
<dbReference type="OrthoDB" id="5374844at2759"/>
<feature type="compositionally biased region" description="Basic and acidic residues" evidence="1">
    <location>
        <begin position="815"/>
        <end position="839"/>
    </location>
</feature>
<feature type="compositionally biased region" description="Polar residues" evidence="1">
    <location>
        <begin position="720"/>
        <end position="730"/>
    </location>
</feature>
<accession>A0A9W9C586</accession>
<evidence type="ECO:0000313" key="3">
    <source>
        <dbReference type="Proteomes" id="UP001140513"/>
    </source>
</evidence>